<protein>
    <submittedName>
        <fullName evidence="3">B-cell receptor CD22</fullName>
    </submittedName>
</protein>
<keyword evidence="1" id="KW-0812">Transmembrane</keyword>
<dbReference type="InterPro" id="IPR036179">
    <property type="entry name" value="Ig-like_dom_sf"/>
</dbReference>
<dbReference type="Pfam" id="PF07686">
    <property type="entry name" value="V-set"/>
    <property type="match status" value="1"/>
</dbReference>
<dbReference type="Pfam" id="PF13927">
    <property type="entry name" value="Ig_3"/>
    <property type="match status" value="2"/>
</dbReference>
<dbReference type="Gene3D" id="2.60.40.10">
    <property type="entry name" value="Immunoglobulins"/>
    <property type="match status" value="5"/>
</dbReference>
<gene>
    <name evidence="3" type="ORF">H4Q32_017233</name>
</gene>
<dbReference type="SUPFAM" id="SSF48726">
    <property type="entry name" value="Immunoglobulin"/>
    <property type="match status" value="5"/>
</dbReference>
<dbReference type="Pfam" id="PF13895">
    <property type="entry name" value="Ig_2"/>
    <property type="match status" value="1"/>
</dbReference>
<dbReference type="InterPro" id="IPR013783">
    <property type="entry name" value="Ig-like_fold"/>
</dbReference>
<evidence type="ECO:0000256" key="1">
    <source>
        <dbReference type="SAM" id="Phobius"/>
    </source>
</evidence>
<dbReference type="InterPro" id="IPR007110">
    <property type="entry name" value="Ig-like_dom"/>
</dbReference>
<evidence type="ECO:0000313" key="3">
    <source>
        <dbReference type="EMBL" id="KAI2654938.1"/>
    </source>
</evidence>
<keyword evidence="3" id="KW-0675">Receptor</keyword>
<evidence type="ECO:0000313" key="4">
    <source>
        <dbReference type="Proteomes" id="UP000830375"/>
    </source>
</evidence>
<reference evidence="3 4" key="1">
    <citation type="submission" date="2022-01" db="EMBL/GenBank/DDBJ databases">
        <title>A high-quality chromosome-level genome assembly of rohu carp, Labeo rohita.</title>
        <authorList>
            <person name="Arick M.A. II"/>
            <person name="Hsu C.-Y."/>
            <person name="Magbanua Z."/>
            <person name="Pechanova O."/>
            <person name="Grover C."/>
            <person name="Miller E."/>
            <person name="Thrash A."/>
            <person name="Ezzel L."/>
            <person name="Alam S."/>
            <person name="Benzie J."/>
            <person name="Hamilton M."/>
            <person name="Karsi A."/>
            <person name="Lawrence M.L."/>
            <person name="Peterson D.G."/>
        </authorList>
    </citation>
    <scope>NUCLEOTIDE SEQUENCE [LARGE SCALE GENOMIC DNA]</scope>
    <source>
        <strain evidence="4">BAU-BD-2019</strain>
        <tissue evidence="3">Blood</tissue>
    </source>
</reference>
<feature type="domain" description="Ig-like" evidence="2">
    <location>
        <begin position="493"/>
        <end position="580"/>
    </location>
</feature>
<feature type="transmembrane region" description="Helical" evidence="1">
    <location>
        <begin position="585"/>
        <end position="607"/>
    </location>
</feature>
<dbReference type="Proteomes" id="UP000830375">
    <property type="component" value="Unassembled WGS sequence"/>
</dbReference>
<dbReference type="PROSITE" id="PS50835">
    <property type="entry name" value="IG_LIKE"/>
    <property type="match status" value="4"/>
</dbReference>
<name>A0ABQ8LWC0_LABRO</name>
<dbReference type="EMBL" id="JACTAM010000016">
    <property type="protein sequence ID" value="KAI2654938.1"/>
    <property type="molecule type" value="Genomic_DNA"/>
</dbReference>
<keyword evidence="1" id="KW-1133">Transmembrane helix</keyword>
<proteinExistence type="predicted"/>
<feature type="domain" description="Ig-like" evidence="2">
    <location>
        <begin position="403"/>
        <end position="488"/>
    </location>
</feature>
<dbReference type="PANTHER" id="PTHR46013:SF8">
    <property type="entry name" value="B-CELL RECEPTOR CD22-RELATED"/>
    <property type="match status" value="1"/>
</dbReference>
<evidence type="ECO:0000259" key="2">
    <source>
        <dbReference type="PROSITE" id="PS50835"/>
    </source>
</evidence>
<dbReference type="CDD" id="cd00096">
    <property type="entry name" value="Ig"/>
    <property type="match status" value="1"/>
</dbReference>
<dbReference type="SMART" id="SM00409">
    <property type="entry name" value="IG"/>
    <property type="match status" value="5"/>
</dbReference>
<sequence length="740" mass="81357">MSAPAQSSSFLNIVSCEQETLSNLSSVKSGPNKTAEGCECQQLVVIALCTLLKRPTLCVWCHSAPSLTHVCVHASTDGCQRLLRSIRFRAEMWVRVIVTSVLLLSGVGASKWLVYFSRTDICAWAGTTVTLPCRYDYPSPYSSTRVMWFHISAEGRRDVAYHTDGNLLSPSYRDRIKYMGGHKRCSLQITNVKLSDVGTYHFRFETDNQQGRWTSPDGITLSITELHVHVHPPRIGNMYAAGETVFLSCVARGCAAPGRNYALYRNGINLGQSNKLSAIYNLDSQHAGTYTCRPIPPQNVQSPGLTLALGYAPRYTTVQITPREAVREGDSVTLTCSSDGAPPAESFAWFKEGESGSVPDSFKPELRLWSLDYRDHGEYFCVARNPLGTDRSRPILLNVTYSPKNTRVVISPKGDIMEGFAVNLTCSSNANPPVEKYAWYKVNGGQPWTKGAAQNLTFPSVRSLHAGQYYCTAWNVFGMGTSPIISLSVLYAPKNTSVLARPSTVIEAGSSLTLTCISQANPAVENYTWHRINAADAWETRSGPSYTIAEVSPGASGQYYCEARNRIGAHSSPVLTVKVRGRLKVIALASAVGVSVGLISLTVVVMISKNMHRVDTENLEEEKQCSPVVDLPSENTVFSESTSETFLLRSTKMSDIPEEPEEIYESSHPSIVPLKEAARSAEEQGKINYITVHYSRMPSRDQAKVTSIPLDGEKQLKDGPNVVYTVLAKQPREETDESEV</sequence>
<comment type="caution">
    <text evidence="3">The sequence shown here is derived from an EMBL/GenBank/DDBJ whole genome shotgun (WGS) entry which is preliminary data.</text>
</comment>
<dbReference type="PANTHER" id="PTHR46013">
    <property type="entry name" value="VASCULAR CELL ADHESION MOLECULE 1"/>
    <property type="match status" value="1"/>
</dbReference>
<feature type="domain" description="Ig-like" evidence="2">
    <location>
        <begin position="232"/>
        <end position="293"/>
    </location>
</feature>
<keyword evidence="1" id="KW-0472">Membrane</keyword>
<dbReference type="InterPro" id="IPR013106">
    <property type="entry name" value="Ig_V-set"/>
</dbReference>
<feature type="domain" description="Ig-like" evidence="2">
    <location>
        <begin position="313"/>
        <end position="400"/>
    </location>
</feature>
<dbReference type="InterPro" id="IPR003598">
    <property type="entry name" value="Ig_sub2"/>
</dbReference>
<organism evidence="3 4">
    <name type="scientific">Labeo rohita</name>
    <name type="common">Indian major carp</name>
    <name type="synonym">Cyprinus rohita</name>
    <dbReference type="NCBI Taxonomy" id="84645"/>
    <lineage>
        <taxon>Eukaryota</taxon>
        <taxon>Metazoa</taxon>
        <taxon>Chordata</taxon>
        <taxon>Craniata</taxon>
        <taxon>Vertebrata</taxon>
        <taxon>Euteleostomi</taxon>
        <taxon>Actinopterygii</taxon>
        <taxon>Neopterygii</taxon>
        <taxon>Teleostei</taxon>
        <taxon>Ostariophysi</taxon>
        <taxon>Cypriniformes</taxon>
        <taxon>Cyprinidae</taxon>
        <taxon>Labeoninae</taxon>
        <taxon>Labeonini</taxon>
        <taxon>Labeo</taxon>
    </lineage>
</organism>
<dbReference type="InterPro" id="IPR003599">
    <property type="entry name" value="Ig_sub"/>
</dbReference>
<accession>A0ABQ8LWC0</accession>
<dbReference type="SMART" id="SM00408">
    <property type="entry name" value="IGc2"/>
    <property type="match status" value="4"/>
</dbReference>
<keyword evidence="4" id="KW-1185">Reference proteome</keyword>